<dbReference type="InterPro" id="IPR036689">
    <property type="entry name" value="ESAT-6-like_sf"/>
</dbReference>
<gene>
    <name evidence="1" type="ORF">R3P94_09785</name>
    <name evidence="2" type="ORF">R3Q15_21795</name>
</gene>
<keyword evidence="3" id="KW-1185">Reference proteome</keyword>
<evidence type="ECO:0000313" key="4">
    <source>
        <dbReference type="Proteomes" id="UP001185922"/>
    </source>
</evidence>
<protein>
    <submittedName>
        <fullName evidence="2">WXG100 family type VII secretion target</fullName>
    </submittedName>
</protein>
<dbReference type="AlphaFoldDB" id="A0AAE4R8J4"/>
<dbReference type="EMBL" id="JAWLKI010000009">
    <property type="protein sequence ID" value="MDV6307608.1"/>
    <property type="molecule type" value="Genomic_DNA"/>
</dbReference>
<dbReference type="InterPro" id="IPR010310">
    <property type="entry name" value="T7SS_ESAT-6-like"/>
</dbReference>
<dbReference type="Proteomes" id="UP001185779">
    <property type="component" value="Unassembled WGS sequence"/>
</dbReference>
<evidence type="ECO:0000313" key="1">
    <source>
        <dbReference type="EMBL" id="MDV6307608.1"/>
    </source>
</evidence>
<comment type="caution">
    <text evidence="2">The sequence shown here is derived from an EMBL/GenBank/DDBJ whole genome shotgun (WGS) entry which is preliminary data.</text>
</comment>
<dbReference type="Proteomes" id="UP001185922">
    <property type="component" value="Unassembled WGS sequence"/>
</dbReference>
<accession>A0AAE4R8J4</accession>
<name>A0AAE4R8J4_9ACTN</name>
<evidence type="ECO:0000313" key="3">
    <source>
        <dbReference type="Proteomes" id="UP001185779"/>
    </source>
</evidence>
<dbReference type="RefSeq" id="WP_006435206.1">
    <property type="nucleotide sequence ID" value="NZ_CP096596.1"/>
</dbReference>
<dbReference type="Gene3D" id="1.10.287.1060">
    <property type="entry name" value="ESAT-6-like"/>
    <property type="match status" value="1"/>
</dbReference>
<proteinExistence type="predicted"/>
<evidence type="ECO:0000313" key="2">
    <source>
        <dbReference type="EMBL" id="MDV6314481.1"/>
    </source>
</evidence>
<dbReference type="SUPFAM" id="SSF140453">
    <property type="entry name" value="EsxAB dimer-like"/>
    <property type="match status" value="1"/>
</dbReference>
<reference evidence="2 3" key="1">
    <citation type="submission" date="2023-10" db="EMBL/GenBank/DDBJ databases">
        <title>Development of a sustainable strategy for remediation of hydrocarbon-contaminated territories based on the waste exchange concept.</title>
        <authorList>
            <person name="Krivoruchko A."/>
        </authorList>
    </citation>
    <scope>NUCLEOTIDE SEQUENCE</scope>
    <source>
        <strain evidence="1 3">IEGM 1266</strain>
        <strain evidence="2">IEGM 1279</strain>
    </source>
</reference>
<dbReference type="Pfam" id="PF06013">
    <property type="entry name" value="WXG100"/>
    <property type="match status" value="1"/>
</dbReference>
<sequence length="108" mass="11660">MSAHESEVDPEVLWHSARTITTTADLAETHLKSSDAAVASCGRGWSTMASAGFDEFVDRSDRFTRDLLQKLADLEQSTRAAAAQYERTDAASGREIAATAGDSRLLNL</sequence>
<dbReference type="EMBL" id="JAWLKH010000035">
    <property type="protein sequence ID" value="MDV6314481.1"/>
    <property type="molecule type" value="Genomic_DNA"/>
</dbReference>
<organism evidence="2 4">
    <name type="scientific">Gordonia amicalis</name>
    <dbReference type="NCBI Taxonomy" id="89053"/>
    <lineage>
        <taxon>Bacteria</taxon>
        <taxon>Bacillati</taxon>
        <taxon>Actinomycetota</taxon>
        <taxon>Actinomycetes</taxon>
        <taxon>Mycobacteriales</taxon>
        <taxon>Gordoniaceae</taxon>
        <taxon>Gordonia</taxon>
    </lineage>
</organism>